<evidence type="ECO:0000313" key="3">
    <source>
        <dbReference type="EMBL" id="NVO23552.1"/>
    </source>
</evidence>
<comment type="caution">
    <text evidence="3">The sequence shown here is derived from an EMBL/GenBank/DDBJ whole genome shotgun (WGS) entry which is preliminary data.</text>
</comment>
<evidence type="ECO:0000256" key="1">
    <source>
        <dbReference type="SAM" id="Phobius"/>
    </source>
</evidence>
<dbReference type="Proteomes" id="UP000592216">
    <property type="component" value="Unassembled WGS sequence"/>
</dbReference>
<feature type="transmembrane region" description="Helical" evidence="1">
    <location>
        <begin position="97"/>
        <end position="116"/>
    </location>
</feature>
<feature type="domain" description="HTH LytTR-type" evidence="2">
    <location>
        <begin position="199"/>
        <end position="293"/>
    </location>
</feature>
<feature type="transmembrane region" description="Helical" evidence="1">
    <location>
        <begin position="67"/>
        <end position="90"/>
    </location>
</feature>
<dbReference type="EMBL" id="JABCJE010000003">
    <property type="protein sequence ID" value="NVO23552.1"/>
    <property type="molecule type" value="Genomic_DNA"/>
</dbReference>
<keyword evidence="1" id="KW-0812">Transmembrane</keyword>
<dbReference type="PROSITE" id="PS50930">
    <property type="entry name" value="HTH_LYTTR"/>
    <property type="match status" value="1"/>
</dbReference>
<sequence length="294" mass="33138">MKRLQRTLIRPFTLFDALGRSYRVQLQAAIPAIFSTTSGLFFLILTLLLWISDPQDYLDYMPWESALFLWASGIALMVLTYTAILTVWASFPEARRIAIPILFAGLPAFVVATAYHRFVGGILSDGAWVQNLWPSHFYMLLIQLAFEAMYLRYGLPKSFQDLAARRDEAEPPLPAPIADIPVPPEPTHSSVIALPGETPIRLADILHVRAQEHYIEVHTARGEPKIIRARIADFLAQVNDDHGIQPHRSWWVSVHAAKSLVTENGKRFLALHSGLKIPVSRARLGDVQSWLDEL</sequence>
<dbReference type="GO" id="GO:0003677">
    <property type="term" value="F:DNA binding"/>
    <property type="evidence" value="ECO:0007669"/>
    <property type="project" value="InterPro"/>
</dbReference>
<dbReference type="SMART" id="SM00850">
    <property type="entry name" value="LytTR"/>
    <property type="match status" value="1"/>
</dbReference>
<evidence type="ECO:0000313" key="4">
    <source>
        <dbReference type="Proteomes" id="UP000592216"/>
    </source>
</evidence>
<feature type="transmembrane region" description="Helical" evidence="1">
    <location>
        <begin position="136"/>
        <end position="155"/>
    </location>
</feature>
<keyword evidence="1" id="KW-1133">Transmembrane helix</keyword>
<dbReference type="RefSeq" id="WP_177157502.1">
    <property type="nucleotide sequence ID" value="NZ_JABCJE010000003.1"/>
</dbReference>
<dbReference type="InterPro" id="IPR007492">
    <property type="entry name" value="LytTR_DNA-bd_dom"/>
</dbReference>
<reference evidence="3 4" key="1">
    <citation type="submission" date="2020-04" db="EMBL/GenBank/DDBJ databases">
        <title>Donghicola sp., a member of the Rhodobacteraceae family isolated from mangrove forest in Thailand.</title>
        <authorList>
            <person name="Charoenyingcharoen P."/>
            <person name="Yukphan P."/>
        </authorList>
    </citation>
    <scope>NUCLEOTIDE SEQUENCE [LARGE SCALE GENOMIC DNA]</scope>
    <source>
        <strain evidence="3 4">B5-SW-15</strain>
    </source>
</reference>
<keyword evidence="1" id="KW-0472">Membrane</keyword>
<accession>A0A850Q5Y2</accession>
<dbReference type="AlphaFoldDB" id="A0A850Q5Y2"/>
<proteinExistence type="predicted"/>
<organism evidence="3 4">
    <name type="scientific">Donghicola mangrovi</name>
    <dbReference type="NCBI Taxonomy" id="2729614"/>
    <lineage>
        <taxon>Bacteria</taxon>
        <taxon>Pseudomonadati</taxon>
        <taxon>Pseudomonadota</taxon>
        <taxon>Alphaproteobacteria</taxon>
        <taxon>Rhodobacterales</taxon>
        <taxon>Roseobacteraceae</taxon>
        <taxon>Donghicola</taxon>
    </lineage>
</organism>
<name>A0A850Q5Y2_9RHOB</name>
<dbReference type="Pfam" id="PF04397">
    <property type="entry name" value="LytTR"/>
    <property type="match status" value="1"/>
</dbReference>
<gene>
    <name evidence="3" type="ORF">HJ536_09305</name>
</gene>
<dbReference type="Gene3D" id="2.40.50.1020">
    <property type="entry name" value="LytTr DNA-binding domain"/>
    <property type="match status" value="1"/>
</dbReference>
<feature type="transmembrane region" description="Helical" evidence="1">
    <location>
        <begin position="28"/>
        <end position="51"/>
    </location>
</feature>
<evidence type="ECO:0000259" key="2">
    <source>
        <dbReference type="PROSITE" id="PS50930"/>
    </source>
</evidence>
<protein>
    <submittedName>
        <fullName evidence="3">LytTR family transcriptional regulator</fullName>
    </submittedName>
</protein>